<dbReference type="InterPro" id="IPR011333">
    <property type="entry name" value="SKP1/BTB/POZ_sf"/>
</dbReference>
<accession>A0A433QVV6</accession>
<evidence type="ECO:0000256" key="1">
    <source>
        <dbReference type="SAM" id="MobiDB-lite"/>
    </source>
</evidence>
<dbReference type="Pfam" id="PF22486">
    <property type="entry name" value="MATH_2"/>
    <property type="match status" value="1"/>
</dbReference>
<dbReference type="InterPro" id="IPR002083">
    <property type="entry name" value="MATH/TRAF_dom"/>
</dbReference>
<dbReference type="EMBL" id="RBNJ01000858">
    <property type="protein sequence ID" value="RUS33888.1"/>
    <property type="molecule type" value="Genomic_DNA"/>
</dbReference>
<dbReference type="PROSITE" id="PS50097">
    <property type="entry name" value="BTB"/>
    <property type="match status" value="1"/>
</dbReference>
<dbReference type="CDD" id="cd00121">
    <property type="entry name" value="MATH"/>
    <property type="match status" value="1"/>
</dbReference>
<evidence type="ECO:0000259" key="3">
    <source>
        <dbReference type="PROSITE" id="PS50144"/>
    </source>
</evidence>
<feature type="region of interest" description="Disordered" evidence="1">
    <location>
        <begin position="276"/>
        <end position="302"/>
    </location>
</feature>
<evidence type="ECO:0000259" key="2">
    <source>
        <dbReference type="PROSITE" id="PS50097"/>
    </source>
</evidence>
<dbReference type="Proteomes" id="UP000274822">
    <property type="component" value="Unassembled WGS sequence"/>
</dbReference>
<feature type="region of interest" description="Disordered" evidence="1">
    <location>
        <begin position="1"/>
        <end position="22"/>
    </location>
</feature>
<dbReference type="PANTHER" id="PTHR24413">
    <property type="entry name" value="SPECKLE-TYPE POZ PROTEIN"/>
    <property type="match status" value="1"/>
</dbReference>
<evidence type="ECO:0000313" key="4">
    <source>
        <dbReference type="EMBL" id="RUS33888.1"/>
    </source>
</evidence>
<dbReference type="Gene3D" id="3.30.710.10">
    <property type="entry name" value="Potassium Channel Kv1.1, Chain A"/>
    <property type="match status" value="1"/>
</dbReference>
<name>A0A433QVV6_9FUNG</name>
<dbReference type="AlphaFoldDB" id="A0A433QVV6"/>
<evidence type="ECO:0008006" key="6">
    <source>
        <dbReference type="Google" id="ProtNLM"/>
    </source>
</evidence>
<keyword evidence="5" id="KW-1185">Reference proteome</keyword>
<dbReference type="InterPro" id="IPR000210">
    <property type="entry name" value="BTB/POZ_dom"/>
</dbReference>
<dbReference type="CDD" id="cd18186">
    <property type="entry name" value="BTB_POZ_ZBTB_KLHL-like"/>
    <property type="match status" value="1"/>
</dbReference>
<feature type="compositionally biased region" description="Low complexity" evidence="1">
    <location>
        <begin position="276"/>
        <end position="287"/>
    </location>
</feature>
<dbReference type="Gene3D" id="2.60.210.10">
    <property type="entry name" value="Apoptosis, Tumor Necrosis Factor Receptor Associated Protein 2, Chain A"/>
    <property type="match status" value="1"/>
</dbReference>
<dbReference type="SMART" id="SM00225">
    <property type="entry name" value="BTB"/>
    <property type="match status" value="1"/>
</dbReference>
<protein>
    <recommendedName>
        <fullName evidence="6">BTB domain-containing protein</fullName>
    </recommendedName>
</protein>
<dbReference type="Pfam" id="PF00651">
    <property type="entry name" value="BTB"/>
    <property type="match status" value="1"/>
</dbReference>
<dbReference type="GO" id="GO:0030163">
    <property type="term" value="P:protein catabolic process"/>
    <property type="evidence" value="ECO:0007669"/>
    <property type="project" value="UniProtKB-ARBA"/>
</dbReference>
<dbReference type="CDD" id="cd14733">
    <property type="entry name" value="BACK"/>
    <property type="match status" value="1"/>
</dbReference>
<organism evidence="4 5">
    <name type="scientific">Jimgerdemannia flammicorona</name>
    <dbReference type="NCBI Taxonomy" id="994334"/>
    <lineage>
        <taxon>Eukaryota</taxon>
        <taxon>Fungi</taxon>
        <taxon>Fungi incertae sedis</taxon>
        <taxon>Mucoromycota</taxon>
        <taxon>Mucoromycotina</taxon>
        <taxon>Endogonomycetes</taxon>
        <taxon>Endogonales</taxon>
        <taxon>Endogonaceae</taxon>
        <taxon>Jimgerdemannia</taxon>
    </lineage>
</organism>
<dbReference type="SUPFAM" id="SSF49599">
    <property type="entry name" value="TRAF domain-like"/>
    <property type="match status" value="1"/>
</dbReference>
<gene>
    <name evidence="4" type="ORF">BC938DRAFT_483376</name>
</gene>
<feature type="domain" description="BTB" evidence="2">
    <location>
        <begin position="310"/>
        <end position="372"/>
    </location>
</feature>
<comment type="caution">
    <text evidence="4">The sequence shown here is derived from an EMBL/GenBank/DDBJ whole genome shotgun (WGS) entry which is preliminary data.</text>
</comment>
<dbReference type="InterPro" id="IPR008974">
    <property type="entry name" value="TRAF-like"/>
</dbReference>
<sequence>MQSSSYYAMAQPPNPSPASASHTGVRPLTCLKAFSHSIARKGLLTCSLFRRTRRANMSVQLTTTTTTSVSGPALPTGTTSVLQRVYLYEWTVRAFERLEDKKYCSPKFKSSPWEEWTIDMYPYGQSNHDNYEPDTISLFLQKRSFRPADNENGESKKIRFTLSIRSSNSCNDTFTVERTRERAFTAEKPCWGFACFVSRSALHINKLQDLTITVKFHLDLPTNDIFKHITPVPPTLYKSLASLLRQPQHSDVEFRVFLSTNASPPSFNLPYRNSTPTTSIPDLSSPPSTSPPVFPRQPPNSPTQTAHAVFYANRSILRERSPYFAALFDSGMAESYACFDTGRHTISVTDFPAATFHALLLHLYTNRTDFTGATTDRHPYTSPVHDHDLYRIADKYQVETLRYAARQRILAGLTVNDVASDLFAFAYQFPEMKGAVLEFLISRFDEVKKTEGFRKCLRYYKGSEQHADLVCDILAAM</sequence>
<feature type="compositionally biased region" description="Pro residues" evidence="1">
    <location>
        <begin position="288"/>
        <end position="301"/>
    </location>
</feature>
<evidence type="ECO:0000313" key="5">
    <source>
        <dbReference type="Proteomes" id="UP000274822"/>
    </source>
</evidence>
<feature type="domain" description="MATH" evidence="3">
    <location>
        <begin position="85"/>
        <end position="218"/>
    </location>
</feature>
<reference evidence="4 5" key="1">
    <citation type="journal article" date="2018" name="New Phytol.">
        <title>Phylogenomics of Endogonaceae and evolution of mycorrhizas within Mucoromycota.</title>
        <authorList>
            <person name="Chang Y."/>
            <person name="Desiro A."/>
            <person name="Na H."/>
            <person name="Sandor L."/>
            <person name="Lipzen A."/>
            <person name="Clum A."/>
            <person name="Barry K."/>
            <person name="Grigoriev I.V."/>
            <person name="Martin F.M."/>
            <person name="Stajich J.E."/>
            <person name="Smith M.E."/>
            <person name="Bonito G."/>
            <person name="Spatafora J.W."/>
        </authorList>
    </citation>
    <scope>NUCLEOTIDE SEQUENCE [LARGE SCALE GENOMIC DNA]</scope>
    <source>
        <strain evidence="4 5">AD002</strain>
    </source>
</reference>
<proteinExistence type="predicted"/>
<dbReference type="PROSITE" id="PS50144">
    <property type="entry name" value="MATH"/>
    <property type="match status" value="1"/>
</dbReference>
<dbReference type="SUPFAM" id="SSF54695">
    <property type="entry name" value="POZ domain"/>
    <property type="match status" value="1"/>
</dbReference>